<dbReference type="InterPro" id="IPR051311">
    <property type="entry name" value="DedA_domain"/>
</dbReference>
<proteinExistence type="predicted"/>
<feature type="transmembrane region" description="Helical" evidence="1">
    <location>
        <begin position="130"/>
        <end position="151"/>
    </location>
</feature>
<dbReference type="GO" id="GO:0005886">
    <property type="term" value="C:plasma membrane"/>
    <property type="evidence" value="ECO:0007669"/>
    <property type="project" value="TreeGrafter"/>
</dbReference>
<accession>A0A1M4S5A1</accession>
<evidence type="ECO:0000313" key="2">
    <source>
        <dbReference type="EMBL" id="SHE27392.1"/>
    </source>
</evidence>
<evidence type="ECO:0000313" key="3">
    <source>
        <dbReference type="Proteomes" id="UP000242857"/>
    </source>
</evidence>
<keyword evidence="1" id="KW-1133">Transmembrane helix</keyword>
<dbReference type="EMBL" id="FQUK01000001">
    <property type="protein sequence ID" value="SHE27392.1"/>
    <property type="molecule type" value="Genomic_DNA"/>
</dbReference>
<dbReference type="OrthoDB" id="9810270at2"/>
<dbReference type="Proteomes" id="UP000242857">
    <property type="component" value="Unassembled WGS sequence"/>
</dbReference>
<feature type="transmembrane region" description="Helical" evidence="1">
    <location>
        <begin position="182"/>
        <end position="199"/>
    </location>
</feature>
<keyword evidence="1" id="KW-0472">Membrane</keyword>
<name>A0A1M4S5A1_9GAMM</name>
<gene>
    <name evidence="2" type="ORF">SAMN02745204_00049</name>
</gene>
<dbReference type="AlphaFoldDB" id="A0A1M4S5A1"/>
<feature type="transmembrane region" description="Helical" evidence="1">
    <location>
        <begin position="20"/>
        <end position="43"/>
    </location>
</feature>
<keyword evidence="3" id="KW-1185">Reference proteome</keyword>
<keyword evidence="1" id="KW-0812">Transmembrane</keyword>
<dbReference type="PANTHER" id="PTHR42709">
    <property type="entry name" value="ALKALINE PHOSPHATASE LIKE PROTEIN"/>
    <property type="match status" value="1"/>
</dbReference>
<dbReference type="STRING" id="213588.SAMN02745204_00049"/>
<sequence length="205" mass="22392">MRLFGPLYQRALAWSRHPRAPALLAGLSVIEAIVFPVMPEVMLAPMCLAQPRHGFRFAGISLAGSLVGAVVGYLLGHYAYEAVHPLLRTLGWLERIDAQVTSLQAIVAHSPWQAFWLLVLAGFTPIPLKMFTWASGIVGVPMLPFLAAMLVGRGKRVYLLALAIRLGGERAERALHRWIEHIGWGVLLALAGLIGWLLLRGHGAS</sequence>
<organism evidence="2 3">
    <name type="scientific">Thermomonas hydrothermalis</name>
    <dbReference type="NCBI Taxonomy" id="213588"/>
    <lineage>
        <taxon>Bacteria</taxon>
        <taxon>Pseudomonadati</taxon>
        <taxon>Pseudomonadota</taxon>
        <taxon>Gammaproteobacteria</taxon>
        <taxon>Lysobacterales</taxon>
        <taxon>Lysobacteraceae</taxon>
        <taxon>Thermomonas</taxon>
    </lineage>
</organism>
<dbReference type="PANTHER" id="PTHR42709:SF11">
    <property type="entry name" value="DEDA FAMILY PROTEIN"/>
    <property type="match status" value="1"/>
</dbReference>
<reference evidence="3" key="1">
    <citation type="submission" date="2016-11" db="EMBL/GenBank/DDBJ databases">
        <authorList>
            <person name="Varghese N."/>
            <person name="Submissions S."/>
        </authorList>
    </citation>
    <scope>NUCLEOTIDE SEQUENCE [LARGE SCALE GENOMIC DNA]</scope>
    <source>
        <strain evidence="3">DSM 14834</strain>
    </source>
</reference>
<protein>
    <submittedName>
        <fullName evidence="2">Membrane protein YqaA, SNARE-associated domain</fullName>
    </submittedName>
</protein>
<evidence type="ECO:0000256" key="1">
    <source>
        <dbReference type="SAM" id="Phobius"/>
    </source>
</evidence>
<feature type="transmembrane region" description="Helical" evidence="1">
    <location>
        <begin position="55"/>
        <end position="80"/>
    </location>
</feature>
<dbReference type="RefSeq" id="WP_072754628.1">
    <property type="nucleotide sequence ID" value="NZ_FQUK01000001.1"/>
</dbReference>